<dbReference type="InterPro" id="IPR054491">
    <property type="entry name" value="MGH1-like_GH"/>
</dbReference>
<accession>A0A1C6SYP9</accession>
<keyword evidence="2" id="KW-0378">Hydrolase</keyword>
<feature type="domain" description="Mannosylglycerate hydrolase MGH1-like glycoside hydrolase" evidence="4">
    <location>
        <begin position="20"/>
        <end position="366"/>
    </location>
</feature>
<dbReference type="EMBL" id="FMHV01000002">
    <property type="protein sequence ID" value="SCL34628.1"/>
    <property type="molecule type" value="Genomic_DNA"/>
</dbReference>
<evidence type="ECO:0000256" key="2">
    <source>
        <dbReference type="ARBA" id="ARBA00022801"/>
    </source>
</evidence>
<dbReference type="GO" id="GO:0006487">
    <property type="term" value="P:protein N-linked glycosylation"/>
    <property type="evidence" value="ECO:0007669"/>
    <property type="project" value="TreeGrafter"/>
</dbReference>
<proteinExistence type="inferred from homology"/>
<dbReference type="Pfam" id="PF22422">
    <property type="entry name" value="MGH1-like_GH"/>
    <property type="match status" value="1"/>
</dbReference>
<keyword evidence="6" id="KW-1185">Reference proteome</keyword>
<reference evidence="6" key="1">
    <citation type="submission" date="2016-06" db="EMBL/GenBank/DDBJ databases">
        <authorList>
            <person name="Varghese N."/>
            <person name="Submissions Spin"/>
        </authorList>
    </citation>
    <scope>NUCLEOTIDE SEQUENCE [LARGE SCALE GENOMIC DNA]</scope>
    <source>
        <strain evidence="6">DSM 45431</strain>
    </source>
</reference>
<dbReference type="SUPFAM" id="SSF48208">
    <property type="entry name" value="Six-hairpin glycosidases"/>
    <property type="match status" value="1"/>
</dbReference>
<evidence type="ECO:0000313" key="5">
    <source>
        <dbReference type="EMBL" id="SCL34628.1"/>
    </source>
</evidence>
<dbReference type="GO" id="GO:0009311">
    <property type="term" value="P:oligosaccharide metabolic process"/>
    <property type="evidence" value="ECO:0007669"/>
    <property type="project" value="InterPro"/>
</dbReference>
<dbReference type="GO" id="GO:0004573">
    <property type="term" value="F:Glc3Man9GlcNAc2 oligosaccharide glucosidase activity"/>
    <property type="evidence" value="ECO:0007669"/>
    <property type="project" value="InterPro"/>
</dbReference>
<sequence length="376" mass="41939">MLERHWDEERGYCVPNPTVYPHLWLWDSCFHAITWARLGDLRAARELDAVLLGQLPGGLVPHMRYGGAPPDAWLGPLPATSSLAQPPMFGHAAKVLIEEGLHPSPEALARARRGLNWLWDNRRTDLDLIYVVHPWEAGNDHSPRWDDWGAPGRTAQDYDRALRSAWNKQRMEEVSYHPDGAAAWSSSFVACPAGFNAYVAFNMAELAEVLDDPVLAERAVRVSAAMDNHLWDPTQQLWRDLAVVGGGRSVTVPISDGVMGALVTADRSRAIPALQQLFDPDRFEAAWGPTNVARTHPAYDPHMYWRGAGWPHLNYLLWLALRRWDLADEAGQLAARSQDVARASGWAEYWNPETAQGLGAIPQSWTALVATMTDIP</sequence>
<name>A0A1C6SYP9_9ACTN</name>
<dbReference type="Proteomes" id="UP000199413">
    <property type="component" value="Unassembled WGS sequence"/>
</dbReference>
<gene>
    <name evidence="5" type="ORF">GA0070624_5042</name>
</gene>
<dbReference type="InterPro" id="IPR004888">
    <property type="entry name" value="Glycoside_hydrolase_63"/>
</dbReference>
<comment type="similarity">
    <text evidence="1">Belongs to the glycosyl hydrolase 63 family.</text>
</comment>
<organism evidence="5 6">
    <name type="scientific">Micromonospora rhizosphaerae</name>
    <dbReference type="NCBI Taxonomy" id="568872"/>
    <lineage>
        <taxon>Bacteria</taxon>
        <taxon>Bacillati</taxon>
        <taxon>Actinomycetota</taxon>
        <taxon>Actinomycetes</taxon>
        <taxon>Micromonosporales</taxon>
        <taxon>Micromonosporaceae</taxon>
        <taxon>Micromonospora</taxon>
    </lineage>
</organism>
<dbReference type="PANTHER" id="PTHR10412:SF11">
    <property type="entry name" value="MANNOSYL-OLIGOSACCHARIDE GLUCOSIDASE"/>
    <property type="match status" value="1"/>
</dbReference>
<evidence type="ECO:0000256" key="1">
    <source>
        <dbReference type="ARBA" id="ARBA00010833"/>
    </source>
</evidence>
<evidence type="ECO:0000256" key="3">
    <source>
        <dbReference type="ARBA" id="ARBA00023295"/>
    </source>
</evidence>
<protein>
    <recommendedName>
        <fullName evidence="4">Mannosylglycerate hydrolase MGH1-like glycoside hydrolase domain-containing protein</fullName>
    </recommendedName>
</protein>
<keyword evidence="3" id="KW-0326">Glycosidase</keyword>
<evidence type="ECO:0000259" key="4">
    <source>
        <dbReference type="Pfam" id="PF22422"/>
    </source>
</evidence>
<dbReference type="STRING" id="568872.GA0070624_5042"/>
<dbReference type="PANTHER" id="PTHR10412">
    <property type="entry name" value="MANNOSYL-OLIGOSACCHARIDE GLUCOSIDASE"/>
    <property type="match status" value="1"/>
</dbReference>
<dbReference type="InterPro" id="IPR008928">
    <property type="entry name" value="6-hairpin_glycosidase_sf"/>
</dbReference>
<dbReference type="Gene3D" id="1.50.10.10">
    <property type="match status" value="1"/>
</dbReference>
<dbReference type="AlphaFoldDB" id="A0A1C6SYP9"/>
<dbReference type="InterPro" id="IPR012341">
    <property type="entry name" value="6hp_glycosidase-like_sf"/>
</dbReference>
<evidence type="ECO:0000313" key="6">
    <source>
        <dbReference type="Proteomes" id="UP000199413"/>
    </source>
</evidence>